<evidence type="ECO:0000313" key="3">
    <source>
        <dbReference type="EMBL" id="RVU29010.1"/>
    </source>
</evidence>
<keyword evidence="3" id="KW-0238">DNA-binding</keyword>
<dbReference type="GO" id="GO:0003677">
    <property type="term" value="F:DNA binding"/>
    <property type="evidence" value="ECO:0007669"/>
    <property type="project" value="UniProtKB-KW"/>
</dbReference>
<name>A0A3S2Z553_9ACTN</name>
<dbReference type="NCBIfam" id="TIGR01764">
    <property type="entry name" value="excise"/>
    <property type="match status" value="1"/>
</dbReference>
<dbReference type="OrthoDB" id="3788906at2"/>
<dbReference type="RefSeq" id="WP_127826596.1">
    <property type="nucleotide sequence ID" value="NZ_RZYA01000001.1"/>
</dbReference>
<keyword evidence="4" id="KW-1185">Reference proteome</keyword>
<feature type="region of interest" description="Disordered" evidence="1">
    <location>
        <begin position="1"/>
        <end position="80"/>
    </location>
</feature>
<comment type="caution">
    <text evidence="3">The sequence shown here is derived from an EMBL/GenBank/DDBJ whole genome shotgun (WGS) entry which is preliminary data.</text>
</comment>
<organism evidence="3 4">
    <name type="scientific">Streptomyces antnestii</name>
    <dbReference type="NCBI Taxonomy" id="2494256"/>
    <lineage>
        <taxon>Bacteria</taxon>
        <taxon>Bacillati</taxon>
        <taxon>Actinomycetota</taxon>
        <taxon>Actinomycetes</taxon>
        <taxon>Kitasatosporales</taxon>
        <taxon>Streptomycetaceae</taxon>
        <taxon>Streptomyces</taxon>
    </lineage>
</organism>
<proteinExistence type="predicted"/>
<evidence type="ECO:0000313" key="4">
    <source>
        <dbReference type="Proteomes" id="UP000283128"/>
    </source>
</evidence>
<evidence type="ECO:0000259" key="2">
    <source>
        <dbReference type="Pfam" id="PF12728"/>
    </source>
</evidence>
<sequence length="149" mass="15801">MTSESVEESAQSDRTDVDLTYLLALPPGEAPASSDRSTPPIGTPPRPQGRTTARPGRSRRGSQTSQPGRIAKSAPADAGVDVNDEEALRLFTAEQAAGLLQVPPSWLRKKAAAGAIPHTRIGRHLRFSAHDLHRLIATGQCGPTDARHG</sequence>
<feature type="domain" description="Helix-turn-helix" evidence="2">
    <location>
        <begin position="90"/>
        <end position="138"/>
    </location>
</feature>
<dbReference type="Pfam" id="PF12728">
    <property type="entry name" value="HTH_17"/>
    <property type="match status" value="1"/>
</dbReference>
<dbReference type="InterPro" id="IPR010093">
    <property type="entry name" value="SinI_DNA-bd"/>
</dbReference>
<accession>A0A3S2Z553</accession>
<dbReference type="InterPro" id="IPR041657">
    <property type="entry name" value="HTH_17"/>
</dbReference>
<dbReference type="EMBL" id="RZYA01000001">
    <property type="protein sequence ID" value="RVU29010.1"/>
    <property type="molecule type" value="Genomic_DNA"/>
</dbReference>
<reference evidence="3 4" key="1">
    <citation type="submission" date="2019-01" db="EMBL/GenBank/DDBJ databases">
        <title>Genome sequences of Streptomyces and Rhizobium isolates collected from root and soil.</title>
        <authorList>
            <person name="Chhettri S."/>
            <person name="Sevigny J.L."/>
            <person name="Sen A."/>
            <person name="Ennis N."/>
            <person name="Tisa L."/>
        </authorList>
    </citation>
    <scope>NUCLEOTIDE SEQUENCE [LARGE SCALE GENOMIC DNA]</scope>
    <source>
        <strain evidence="3 4">San01</strain>
    </source>
</reference>
<gene>
    <name evidence="3" type="ORF">EOT10_04005</name>
</gene>
<evidence type="ECO:0000256" key="1">
    <source>
        <dbReference type="SAM" id="MobiDB-lite"/>
    </source>
</evidence>
<protein>
    <submittedName>
        <fullName evidence="3">DNA-binding protein</fullName>
    </submittedName>
</protein>
<dbReference type="Proteomes" id="UP000283128">
    <property type="component" value="Unassembled WGS sequence"/>
</dbReference>
<dbReference type="AlphaFoldDB" id="A0A3S2Z553"/>